<keyword evidence="7" id="KW-1185">Reference proteome</keyword>
<dbReference type="InterPro" id="IPR036907">
    <property type="entry name" value="5'-Nucleotdase_C_sf"/>
</dbReference>
<dbReference type="EMBL" id="CP032418">
    <property type="protein sequence ID" value="AYC28890.1"/>
    <property type="molecule type" value="Genomic_DNA"/>
</dbReference>
<dbReference type="InterPro" id="IPR001119">
    <property type="entry name" value="SLH_dom"/>
</dbReference>
<feature type="domain" description="SLH" evidence="5">
    <location>
        <begin position="86"/>
        <end position="149"/>
    </location>
</feature>
<dbReference type="InterPro" id="IPR006146">
    <property type="entry name" value="5'-Nucleotdase_CS"/>
</dbReference>
<dbReference type="PANTHER" id="PTHR11575">
    <property type="entry name" value="5'-NUCLEOTIDASE-RELATED"/>
    <property type="match status" value="1"/>
</dbReference>
<dbReference type="GO" id="GO:0016788">
    <property type="term" value="F:hydrolase activity, acting on ester bonds"/>
    <property type="evidence" value="ECO:0007669"/>
    <property type="project" value="InterPro"/>
</dbReference>
<dbReference type="GO" id="GO:0009166">
    <property type="term" value="P:nucleotide catabolic process"/>
    <property type="evidence" value="ECO:0007669"/>
    <property type="project" value="InterPro"/>
</dbReference>
<dbReference type="GO" id="GO:0000166">
    <property type="term" value="F:nucleotide binding"/>
    <property type="evidence" value="ECO:0007669"/>
    <property type="project" value="UniProtKB-KW"/>
</dbReference>
<dbReference type="PANTHER" id="PTHR11575:SF24">
    <property type="entry name" value="5'-NUCLEOTIDASE"/>
    <property type="match status" value="1"/>
</dbReference>
<dbReference type="SUPFAM" id="SSF56300">
    <property type="entry name" value="Metallo-dependent phosphatases"/>
    <property type="match status" value="1"/>
</dbReference>
<dbReference type="GO" id="GO:0005576">
    <property type="term" value="C:extracellular region"/>
    <property type="evidence" value="ECO:0007669"/>
    <property type="project" value="UniProtKB-SubCell"/>
</dbReference>
<dbReference type="GO" id="GO:0046872">
    <property type="term" value="F:metal ion binding"/>
    <property type="evidence" value="ECO:0007669"/>
    <property type="project" value="InterPro"/>
</dbReference>
<dbReference type="Gene3D" id="3.60.21.10">
    <property type="match status" value="1"/>
</dbReference>
<dbReference type="KEGG" id="paek:D3873_03010"/>
<evidence type="ECO:0000259" key="5">
    <source>
        <dbReference type="PROSITE" id="PS51272"/>
    </source>
</evidence>
<evidence type="ECO:0000256" key="1">
    <source>
        <dbReference type="ARBA" id="ARBA00004613"/>
    </source>
</evidence>
<dbReference type="InterPro" id="IPR008334">
    <property type="entry name" value="5'-Nucleotdase_C"/>
</dbReference>
<name>A0A385YR61_9BACL</name>
<dbReference type="Gene3D" id="3.90.780.10">
    <property type="entry name" value="5'-Nucleotidase, C-terminal domain"/>
    <property type="match status" value="1"/>
</dbReference>
<keyword evidence="2" id="KW-0964">Secreted</keyword>
<dbReference type="InterPro" id="IPR006179">
    <property type="entry name" value="5_nucleotidase/apyrase"/>
</dbReference>
<feature type="domain" description="SLH" evidence="5">
    <location>
        <begin position="150"/>
        <end position="209"/>
    </location>
</feature>
<reference evidence="7" key="1">
    <citation type="submission" date="2018-09" db="EMBL/GenBank/DDBJ databases">
        <authorList>
            <person name="Zhu H."/>
        </authorList>
    </citation>
    <scope>NUCLEOTIDE SEQUENCE [LARGE SCALE GENOMIC DNA]</scope>
    <source>
        <strain evidence="7">K2R23-3</strain>
    </source>
</reference>
<dbReference type="Pfam" id="PF00395">
    <property type="entry name" value="SLH"/>
    <property type="match status" value="3"/>
</dbReference>
<sequence length="720" mass="76893">MLKNKKFLATSVTAAAVAAAFAPAAFADEASFSDVSDRYAEAVNFLTGQGITQGTTATTFGTSSDIIRADAAVLIARTLGFAEDGEYAESGFTDVPARAKWAVDALKEYGIVNGYDEDTFGSSDKLTRAQTAIMLANAAGLDVNMNVTKTAFTDVNEANAPYVDALVKAGITQGKTDTSFGAYANVTRGEMALFINRAKEFFGYMDLAVMHTNDTHSYLERAPYYATAIKDIRESYDNSILLDAGDVFSGDLYFKLFEGQATLDMMEHLGYDAMTFGNHEFDLGGSEDGHAALANFVSNASFPMVSANVDFSGDDLFDGLQSNTYASNYQDGHIYNGVVLDVNGEEVGVFGLTTEETPDISSVGSVAFSNYIDAAKKSVKAFEDMGVNKIIALTHIGFEDSLVYDNDKELAKRVEGIDIIIGGHTHVTEAPYLSTEFDAPTVISQAFEYGKALGLTDVTFNPWGEVTMYGGEIINTDPQGYPEATTILPDADAQKIVDIYKPAVDELKATPTGASTETVLNGERADVRAKETELGNLITDGMLAKAKEVNPETVIAVQNSGGIRTSIDAGEITYGDVLTVMPFGNALGIMNLTGAEIMTALEHSVSSSPEPSGAFLQVSGMKLEYNSSLPVGERVTKVEVLEGGEYVALDEAKNYYVATNTFTMKGGDGYDVFEAAYLDGRGSEPGIVDYESFIDYLVSLDVVAPTVEGRIVDVATPAAQ</sequence>
<gene>
    <name evidence="6" type="ORF">D3873_03010</name>
</gene>
<keyword evidence="4" id="KW-0547">Nucleotide-binding</keyword>
<evidence type="ECO:0000313" key="6">
    <source>
        <dbReference type="EMBL" id="AYC28890.1"/>
    </source>
</evidence>
<evidence type="ECO:0000256" key="4">
    <source>
        <dbReference type="RuleBase" id="RU362119"/>
    </source>
</evidence>
<dbReference type="AlphaFoldDB" id="A0A385YR61"/>
<comment type="similarity">
    <text evidence="4">Belongs to the 5'-nucleotidase family.</text>
</comment>
<keyword evidence="3 4" id="KW-0732">Signal</keyword>
<organism evidence="6 7">
    <name type="scientific">Paenisporosarcina cavernae</name>
    <dbReference type="NCBI Taxonomy" id="2320858"/>
    <lineage>
        <taxon>Bacteria</taxon>
        <taxon>Bacillati</taxon>
        <taxon>Bacillota</taxon>
        <taxon>Bacilli</taxon>
        <taxon>Bacillales</taxon>
        <taxon>Caryophanaceae</taxon>
        <taxon>Paenisporosarcina</taxon>
    </lineage>
</organism>
<dbReference type="RefSeq" id="WP_119882632.1">
    <property type="nucleotide sequence ID" value="NZ_CP032418.1"/>
</dbReference>
<dbReference type="SUPFAM" id="SSF55816">
    <property type="entry name" value="5'-nucleotidase (syn. UDP-sugar hydrolase), C-terminal domain"/>
    <property type="match status" value="1"/>
</dbReference>
<feature type="chain" id="PRO_5017103144" evidence="4">
    <location>
        <begin position="28"/>
        <end position="720"/>
    </location>
</feature>
<feature type="domain" description="SLH" evidence="5">
    <location>
        <begin position="26"/>
        <end position="85"/>
    </location>
</feature>
<evidence type="ECO:0000256" key="2">
    <source>
        <dbReference type="ARBA" id="ARBA00022525"/>
    </source>
</evidence>
<accession>A0A385YR61</accession>
<dbReference type="OrthoDB" id="9801679at2"/>
<dbReference type="Proteomes" id="UP000265725">
    <property type="component" value="Chromosome"/>
</dbReference>
<feature type="signal peptide" evidence="4">
    <location>
        <begin position="1"/>
        <end position="27"/>
    </location>
</feature>
<proteinExistence type="inferred from homology"/>
<dbReference type="FunFam" id="3.90.780.10:FF:000004">
    <property type="entry name" value="UDP-sugar hydrolase, putative"/>
    <property type="match status" value="1"/>
</dbReference>
<dbReference type="PROSITE" id="PS00785">
    <property type="entry name" value="5_NUCLEOTIDASE_1"/>
    <property type="match status" value="1"/>
</dbReference>
<comment type="subcellular location">
    <subcellularLocation>
        <location evidence="1">Secreted</location>
    </subcellularLocation>
</comment>
<dbReference type="PRINTS" id="PR01607">
    <property type="entry name" value="APYRASEFAMLY"/>
</dbReference>
<dbReference type="InterPro" id="IPR004843">
    <property type="entry name" value="Calcineurin-like_PHP"/>
</dbReference>
<keyword evidence="4" id="KW-0378">Hydrolase</keyword>
<dbReference type="Pfam" id="PF00149">
    <property type="entry name" value="Metallophos"/>
    <property type="match status" value="1"/>
</dbReference>
<dbReference type="PROSITE" id="PS51272">
    <property type="entry name" value="SLH"/>
    <property type="match status" value="3"/>
</dbReference>
<evidence type="ECO:0000256" key="3">
    <source>
        <dbReference type="ARBA" id="ARBA00022729"/>
    </source>
</evidence>
<dbReference type="Pfam" id="PF02872">
    <property type="entry name" value="5_nucleotid_C"/>
    <property type="match status" value="1"/>
</dbReference>
<dbReference type="InterPro" id="IPR029052">
    <property type="entry name" value="Metallo-depent_PP-like"/>
</dbReference>
<protein>
    <submittedName>
        <fullName evidence="6">Bifunctional metallophosphatase/5'-nucleotidase</fullName>
    </submittedName>
</protein>
<evidence type="ECO:0000313" key="7">
    <source>
        <dbReference type="Proteomes" id="UP000265725"/>
    </source>
</evidence>